<dbReference type="Proteomes" id="UP000224006">
    <property type="component" value="Chromosome I"/>
</dbReference>
<gene>
    <name evidence="10" type="ORF">BESB_000860</name>
</gene>
<dbReference type="InterPro" id="IPR030395">
    <property type="entry name" value="GP_PDE_dom"/>
</dbReference>
<keyword evidence="6" id="KW-0325">Glycoprotein</keyword>
<evidence type="ECO:0000313" key="11">
    <source>
        <dbReference type="Proteomes" id="UP000224006"/>
    </source>
</evidence>
<protein>
    <submittedName>
        <fullName evidence="10">Glycerophosphodiester phosphodiesterase family protein</fullName>
    </submittedName>
</protein>
<dbReference type="VEuPathDB" id="ToxoDB:BESB_000860"/>
<feature type="domain" description="GP-PDE" evidence="9">
    <location>
        <begin position="558"/>
        <end position="817"/>
    </location>
</feature>
<feature type="transmembrane region" description="Helical" evidence="8">
    <location>
        <begin position="135"/>
        <end position="159"/>
    </location>
</feature>
<dbReference type="OrthoDB" id="330440at2759"/>
<reference evidence="10 11" key="1">
    <citation type="submission" date="2017-09" db="EMBL/GenBank/DDBJ databases">
        <title>Genome sequencing of Besnoitia besnoiti strain Bb-Ger1.</title>
        <authorList>
            <person name="Schares G."/>
            <person name="Venepally P."/>
            <person name="Lorenzi H.A."/>
        </authorList>
    </citation>
    <scope>NUCLEOTIDE SEQUENCE [LARGE SCALE GENOMIC DNA]</scope>
    <source>
        <strain evidence="10 11">Bb-Ger1</strain>
    </source>
</reference>
<keyword evidence="4 8" id="KW-1133">Transmembrane helix</keyword>
<evidence type="ECO:0000313" key="10">
    <source>
        <dbReference type="EMBL" id="PFH37744.1"/>
    </source>
</evidence>
<feature type="region of interest" description="Disordered" evidence="7">
    <location>
        <begin position="380"/>
        <end position="420"/>
    </location>
</feature>
<comment type="subcellular location">
    <subcellularLocation>
        <location evidence="1">Membrane</location>
        <topology evidence="1">Multi-pass membrane protein</topology>
    </subcellularLocation>
</comment>
<feature type="transmembrane region" description="Helical" evidence="8">
    <location>
        <begin position="180"/>
        <end position="197"/>
    </location>
</feature>
<dbReference type="InterPro" id="IPR017946">
    <property type="entry name" value="PLC-like_Pdiesterase_TIM-brl"/>
</dbReference>
<accession>A0A2A9MKJ7</accession>
<dbReference type="GO" id="GO:0008081">
    <property type="term" value="F:phosphoric diester hydrolase activity"/>
    <property type="evidence" value="ECO:0007669"/>
    <property type="project" value="InterPro"/>
</dbReference>
<dbReference type="Pfam" id="PF03009">
    <property type="entry name" value="GDPD"/>
    <property type="match status" value="1"/>
</dbReference>
<evidence type="ECO:0000256" key="3">
    <source>
        <dbReference type="ARBA" id="ARBA00022801"/>
    </source>
</evidence>
<dbReference type="GO" id="GO:0016020">
    <property type="term" value="C:membrane"/>
    <property type="evidence" value="ECO:0007669"/>
    <property type="project" value="UniProtKB-SubCell"/>
</dbReference>
<evidence type="ECO:0000256" key="7">
    <source>
        <dbReference type="SAM" id="MobiDB-lite"/>
    </source>
</evidence>
<feature type="transmembrane region" description="Helical" evidence="8">
    <location>
        <begin position="284"/>
        <end position="310"/>
    </location>
</feature>
<feature type="transmembrane region" description="Helical" evidence="8">
    <location>
        <begin position="251"/>
        <end position="272"/>
    </location>
</feature>
<feature type="compositionally biased region" description="Low complexity" evidence="7">
    <location>
        <begin position="380"/>
        <end position="390"/>
    </location>
</feature>
<dbReference type="GO" id="GO:0006629">
    <property type="term" value="P:lipid metabolic process"/>
    <property type="evidence" value="ECO:0007669"/>
    <property type="project" value="InterPro"/>
</dbReference>
<dbReference type="GeneID" id="40305149"/>
<keyword evidence="5 8" id="KW-0472">Membrane</keyword>
<keyword evidence="11" id="KW-1185">Reference proteome</keyword>
<evidence type="ECO:0000256" key="5">
    <source>
        <dbReference type="ARBA" id="ARBA00023136"/>
    </source>
</evidence>
<keyword evidence="3" id="KW-0378">Hydrolase</keyword>
<keyword evidence="2 8" id="KW-0812">Transmembrane</keyword>
<dbReference type="PANTHER" id="PTHR23344">
    <property type="entry name" value="GLYCEROPHOSPHORYL DIESTER PHOSPHODIESTERASE"/>
    <property type="match status" value="1"/>
</dbReference>
<dbReference type="RefSeq" id="XP_029221753.1">
    <property type="nucleotide sequence ID" value="XM_029358841.1"/>
</dbReference>
<feature type="transmembrane region" description="Helical" evidence="8">
    <location>
        <begin position="485"/>
        <end position="505"/>
    </location>
</feature>
<dbReference type="KEGG" id="bbes:BESB_000860"/>
<evidence type="ECO:0000256" key="1">
    <source>
        <dbReference type="ARBA" id="ARBA00004141"/>
    </source>
</evidence>
<organism evidence="10 11">
    <name type="scientific">Besnoitia besnoiti</name>
    <name type="common">Apicomplexan protozoan</name>
    <dbReference type="NCBI Taxonomy" id="94643"/>
    <lineage>
        <taxon>Eukaryota</taxon>
        <taxon>Sar</taxon>
        <taxon>Alveolata</taxon>
        <taxon>Apicomplexa</taxon>
        <taxon>Conoidasida</taxon>
        <taxon>Coccidia</taxon>
        <taxon>Eucoccidiorida</taxon>
        <taxon>Eimeriorina</taxon>
        <taxon>Sarcocystidae</taxon>
        <taxon>Besnoitia</taxon>
    </lineage>
</organism>
<dbReference type="Gene3D" id="3.20.20.190">
    <property type="entry name" value="Phosphatidylinositol (PI) phosphodiesterase"/>
    <property type="match status" value="1"/>
</dbReference>
<comment type="caution">
    <text evidence="10">The sequence shown here is derived from an EMBL/GenBank/DDBJ whole genome shotgun (WGS) entry which is preliminary data.</text>
</comment>
<feature type="transmembrane region" description="Helical" evidence="8">
    <location>
        <begin position="822"/>
        <end position="849"/>
    </location>
</feature>
<name>A0A2A9MKJ7_BESBE</name>
<evidence type="ECO:0000256" key="4">
    <source>
        <dbReference type="ARBA" id="ARBA00022989"/>
    </source>
</evidence>
<evidence type="ECO:0000256" key="2">
    <source>
        <dbReference type="ARBA" id="ARBA00022692"/>
    </source>
</evidence>
<dbReference type="PROSITE" id="PS51704">
    <property type="entry name" value="GP_PDE"/>
    <property type="match status" value="1"/>
</dbReference>
<dbReference type="EMBL" id="NWUJ01000001">
    <property type="protein sequence ID" value="PFH37744.1"/>
    <property type="molecule type" value="Genomic_DNA"/>
</dbReference>
<dbReference type="AlphaFoldDB" id="A0A2A9MKJ7"/>
<evidence type="ECO:0000256" key="8">
    <source>
        <dbReference type="SAM" id="Phobius"/>
    </source>
</evidence>
<proteinExistence type="predicted"/>
<sequence>MESLSETAAAAAPLNEFPSSRGRRRVAVDIGSILRRTRNGPCRRLRCRLSMLAWNFLSTPSSKGLRETFSCFRRTRLSPDPSTPLRSTAARDDEENVTLVAATPDHPRPSGDDASPESVHACTYYRVTEGSGSQLSLYLAFVGSILGCCLAYLVLYLLCVWRNDWQSIDATFYTISGKHWAWARILCALFFFVWFYSNLMTMSCALACSPPPCWRRSRRAAALTSAASPSAHPPDVSRVALVPSISPVHLFLLPLAVGGSAAFLLITFLVWGPEYRGVHLWLEFYGPFLYAVSLPLVTLLLAGAVVHFVFSSELSSGSCGGVASGAAGSPAPATATAAGCLPASFLAVSASAASSALDTEPRESLQRQSFSLSSPLLAASRSSSSSNDLSHGSRDDRVHTSASADTAGRGDVENLKGRSGGQRACGEICAAEAAAKSLNSTRLRPSATPGSREEAAGGERVSAAGRRRCSSARVWQSLLCHLPQAVGLLFLFGVWVFLLAAPFLLPSLFSSPCLLRGPPVSSDVNAERRNKFARANASDDRLPPFRRHDLHAWLPEKPLLVGHRGLPELRPENTEVSFEAAAAVGCDGLESDVVVSADGVPFLLHDETFARTTNVGEVFPSRTNTRADLFTWVDVQQLNAGDWWVKTDPYGTVDLVDPVVMKDISEQKVPKLEWLMEKAVTANRSLIYDLRCPDCHSNTWGCGDKCIDLTIDLVRKTRSSRYLWWLQGKRLEMKKEFPDITIVTAADRHFQHDDDNLTDILNVEWVELDAQLTRTWNEKGYWVNSYVVSQPWLLSYFWCAGVGSVTTNSCHRLKAMDAPVYVLSWSAFLWCSAIWDLFCIFLLVCLLYLCVYGASDCPGSLTTVAPAELIMTPDANEGE</sequence>
<feature type="region of interest" description="Disordered" evidence="7">
    <location>
        <begin position="440"/>
        <end position="460"/>
    </location>
</feature>
<evidence type="ECO:0000256" key="6">
    <source>
        <dbReference type="ARBA" id="ARBA00023180"/>
    </source>
</evidence>
<evidence type="ECO:0000259" key="9">
    <source>
        <dbReference type="PROSITE" id="PS51704"/>
    </source>
</evidence>
<dbReference type="SUPFAM" id="SSF51695">
    <property type="entry name" value="PLC-like phosphodiesterases"/>
    <property type="match status" value="1"/>
</dbReference>
<dbReference type="STRING" id="94643.A0A2A9MKJ7"/>
<dbReference type="PANTHER" id="PTHR23344:SF50">
    <property type="entry name" value="GP-PDE DOMAIN-CONTAINING PROTEIN"/>
    <property type="match status" value="1"/>
</dbReference>